<dbReference type="AlphaFoldDB" id="A0AAN6DRI0"/>
<name>A0AAN6DRI0_9EURO</name>
<evidence type="ECO:0000313" key="3">
    <source>
        <dbReference type="EMBL" id="KAI1610287.1"/>
    </source>
</evidence>
<keyword evidence="2" id="KW-1133">Transmembrane helix</keyword>
<dbReference type="EMBL" id="MU404358">
    <property type="protein sequence ID" value="KAI1610287.1"/>
    <property type="molecule type" value="Genomic_DNA"/>
</dbReference>
<reference evidence="3" key="1">
    <citation type="journal article" date="2022" name="bioRxiv">
        <title>Deciphering the potential niche of two novel black yeast fungi from a biological soil crust based on their genomes, phenotypes, and melanin regulation.</title>
        <authorList>
            <consortium name="DOE Joint Genome Institute"/>
            <person name="Carr E.C."/>
            <person name="Barton Q."/>
            <person name="Grambo S."/>
            <person name="Sullivan M."/>
            <person name="Renfro C.M."/>
            <person name="Kuo A."/>
            <person name="Pangilinan J."/>
            <person name="Lipzen A."/>
            <person name="Keymanesh K."/>
            <person name="Savage E."/>
            <person name="Barry K."/>
            <person name="Grigoriev I.V."/>
            <person name="Riekhof W.R."/>
            <person name="Harris S.S."/>
        </authorList>
    </citation>
    <scope>NUCLEOTIDE SEQUENCE</scope>
    <source>
        <strain evidence="3">JF 03-4F</strain>
    </source>
</reference>
<evidence type="ECO:0000313" key="4">
    <source>
        <dbReference type="Proteomes" id="UP001203852"/>
    </source>
</evidence>
<keyword evidence="2" id="KW-0812">Transmembrane</keyword>
<evidence type="ECO:0000256" key="1">
    <source>
        <dbReference type="SAM" id="MobiDB-lite"/>
    </source>
</evidence>
<dbReference type="Proteomes" id="UP001203852">
    <property type="component" value="Unassembled WGS sequence"/>
</dbReference>
<proteinExistence type="predicted"/>
<accession>A0AAN6DRI0</accession>
<sequence length="158" mass="18125">MCFKGPLTRHCVQCRTLIREDPKYQSYCYSMVLTCQCDRQVTREPFEWTKVFKDVCVQCKAGRDGDSQLVKVKIRPVVRSQDDVGNPSIQRKSLNPLRPPMTERQPDRYNSTEHMGRLSPDRALVQFFAWDSGLIFAVIAIALLLSIGSTSELASWHE</sequence>
<feature type="region of interest" description="Disordered" evidence="1">
    <location>
        <begin position="83"/>
        <end position="114"/>
    </location>
</feature>
<comment type="caution">
    <text evidence="3">The sequence shown here is derived from an EMBL/GenBank/DDBJ whole genome shotgun (WGS) entry which is preliminary data.</text>
</comment>
<evidence type="ECO:0000256" key="2">
    <source>
        <dbReference type="SAM" id="Phobius"/>
    </source>
</evidence>
<organism evidence="3 4">
    <name type="scientific">Exophiala viscosa</name>
    <dbReference type="NCBI Taxonomy" id="2486360"/>
    <lineage>
        <taxon>Eukaryota</taxon>
        <taxon>Fungi</taxon>
        <taxon>Dikarya</taxon>
        <taxon>Ascomycota</taxon>
        <taxon>Pezizomycotina</taxon>
        <taxon>Eurotiomycetes</taxon>
        <taxon>Chaetothyriomycetidae</taxon>
        <taxon>Chaetothyriales</taxon>
        <taxon>Herpotrichiellaceae</taxon>
        <taxon>Exophiala</taxon>
    </lineage>
</organism>
<gene>
    <name evidence="3" type="ORF">EDD36DRAFT_321287</name>
</gene>
<feature type="compositionally biased region" description="Basic and acidic residues" evidence="1">
    <location>
        <begin position="104"/>
        <end position="114"/>
    </location>
</feature>
<feature type="transmembrane region" description="Helical" evidence="2">
    <location>
        <begin position="127"/>
        <end position="148"/>
    </location>
</feature>
<keyword evidence="4" id="KW-1185">Reference proteome</keyword>
<protein>
    <submittedName>
        <fullName evidence="3">Uncharacterized protein</fullName>
    </submittedName>
</protein>
<keyword evidence="2" id="KW-0472">Membrane</keyword>